<proteinExistence type="predicted"/>
<evidence type="ECO:0008006" key="4">
    <source>
        <dbReference type="Google" id="ProtNLM"/>
    </source>
</evidence>
<accession>A0A2U1V9X2</accession>
<dbReference type="Proteomes" id="UP000245048">
    <property type="component" value="Unassembled WGS sequence"/>
</dbReference>
<comment type="caution">
    <text evidence="2">The sequence shown here is derived from an EMBL/GenBank/DDBJ whole genome shotgun (WGS) entry which is preliminary data.</text>
</comment>
<name>A0A2U1V9X2_9PROT</name>
<feature type="transmembrane region" description="Helical" evidence="1">
    <location>
        <begin position="267"/>
        <end position="287"/>
    </location>
</feature>
<evidence type="ECO:0000313" key="2">
    <source>
        <dbReference type="EMBL" id="PWC30625.1"/>
    </source>
</evidence>
<evidence type="ECO:0000256" key="1">
    <source>
        <dbReference type="SAM" id="Phobius"/>
    </source>
</evidence>
<feature type="transmembrane region" description="Helical" evidence="1">
    <location>
        <begin position="214"/>
        <end position="232"/>
    </location>
</feature>
<dbReference type="AlphaFoldDB" id="A0A2U1V9X2"/>
<feature type="transmembrane region" description="Helical" evidence="1">
    <location>
        <begin position="68"/>
        <end position="87"/>
    </location>
</feature>
<evidence type="ECO:0000313" key="3">
    <source>
        <dbReference type="Proteomes" id="UP000245048"/>
    </source>
</evidence>
<keyword evidence="1" id="KW-0812">Transmembrane</keyword>
<reference evidence="3" key="1">
    <citation type="submission" date="2017-10" db="EMBL/GenBank/DDBJ databases">
        <authorList>
            <person name="Toshchakov S.V."/>
            <person name="Goeva M.A."/>
        </authorList>
    </citation>
    <scope>NUCLEOTIDE SEQUENCE [LARGE SCALE GENOMIC DNA]</scope>
    <source>
        <strain evidence="3">JR1/69-1-13</strain>
    </source>
</reference>
<feature type="transmembrane region" description="Helical" evidence="1">
    <location>
        <begin position="183"/>
        <end position="202"/>
    </location>
</feature>
<feature type="transmembrane region" description="Helical" evidence="1">
    <location>
        <begin position="107"/>
        <end position="134"/>
    </location>
</feature>
<feature type="transmembrane region" description="Helical" evidence="1">
    <location>
        <begin position="36"/>
        <end position="56"/>
    </location>
</feature>
<feature type="transmembrane region" description="Helical" evidence="1">
    <location>
        <begin position="424"/>
        <end position="444"/>
    </location>
</feature>
<feature type="transmembrane region" description="Helical" evidence="1">
    <location>
        <begin position="342"/>
        <end position="364"/>
    </location>
</feature>
<sequence>MLAIMLLLLQSTPLLLLLALLLSGRAGPVGACLAALAAALPAIALTLPPAAEAGGLPGFLAREALRGAWLAAQPAAVLLGGLLFHTAVTRLAPAEATPHPATPRRVFAATLLGGAFVESVTGFAVGGVFALATLRRMGLSGAPAGALALLALVLVPWGGLGPGTALGAALIGQPAQAVALATAWPSALWMLCLAPVLWRVSAAAGVPVPGPERLRQMGLMAVVAALLLAANLALPFEAAGIIATGLPLLWVLWRLEPPQGVAGWRRAARALAPWAGLTLALLLARSWQGAPSIRPFPDLPALTLTHVAVVLWCVSALLLALRAPGALPAAWGALLRARRPALAMLLYVLLGRLLAGAGVAAALAQAAAGALGPFAAYALPPLGLVSGLVTGSNVGSNAALMPVQVALGQAAGLTPVQAAGLHNFAGAAGAGMSFAVTAMIAALLADGTRPARFWRLLSPALVAVLLIGWGMLWLEAGAGRG</sequence>
<feature type="transmembrane region" description="Helical" evidence="1">
    <location>
        <begin position="299"/>
        <end position="321"/>
    </location>
</feature>
<organism evidence="2 3">
    <name type="scientific">Teichococcus aestuarii</name>
    <dbReference type="NCBI Taxonomy" id="568898"/>
    <lineage>
        <taxon>Bacteria</taxon>
        <taxon>Pseudomonadati</taxon>
        <taxon>Pseudomonadota</taxon>
        <taxon>Alphaproteobacteria</taxon>
        <taxon>Acetobacterales</taxon>
        <taxon>Roseomonadaceae</taxon>
        <taxon>Roseomonas</taxon>
    </lineage>
</organism>
<keyword evidence="1" id="KW-1133">Transmembrane helix</keyword>
<keyword evidence="1" id="KW-0472">Membrane</keyword>
<feature type="transmembrane region" description="Helical" evidence="1">
    <location>
        <begin position="456"/>
        <end position="474"/>
    </location>
</feature>
<protein>
    <recommendedName>
        <fullName evidence="4">L-lactate permease</fullName>
    </recommendedName>
</protein>
<feature type="transmembrane region" description="Helical" evidence="1">
    <location>
        <begin position="146"/>
        <end position="171"/>
    </location>
</feature>
<keyword evidence="3" id="KW-1185">Reference proteome</keyword>
<dbReference type="EMBL" id="PDOA01000001">
    <property type="protein sequence ID" value="PWC30625.1"/>
    <property type="molecule type" value="Genomic_DNA"/>
</dbReference>
<gene>
    <name evidence="2" type="ORF">CR165_01600</name>
</gene>